<dbReference type="RefSeq" id="WP_175570396.1">
    <property type="nucleotide sequence ID" value="NZ_FSRL01000001.1"/>
</dbReference>
<organism evidence="1 2">
    <name type="scientific">Vannielia litorea</name>
    <dbReference type="NCBI Taxonomy" id="1217970"/>
    <lineage>
        <taxon>Bacteria</taxon>
        <taxon>Pseudomonadati</taxon>
        <taxon>Pseudomonadota</taxon>
        <taxon>Alphaproteobacteria</taxon>
        <taxon>Rhodobacterales</taxon>
        <taxon>Paracoccaceae</taxon>
        <taxon>Vannielia</taxon>
    </lineage>
</organism>
<gene>
    <name evidence="1" type="ORF">SAMN05444002_0026</name>
</gene>
<dbReference type="STRING" id="1217970.SAMN05444002_0026"/>
<dbReference type="AlphaFoldDB" id="A0A1N6DUV1"/>
<sequence>MLNHAPSAAIAAANARARQLRAEAFTGFFRALFGQQKGAADRSTAPECCGCAA</sequence>
<dbReference type="Proteomes" id="UP000184932">
    <property type="component" value="Unassembled WGS sequence"/>
</dbReference>
<keyword evidence="2" id="KW-1185">Reference proteome</keyword>
<name>A0A1N6DUV1_9RHOB</name>
<reference evidence="2" key="1">
    <citation type="submission" date="2016-11" db="EMBL/GenBank/DDBJ databases">
        <authorList>
            <person name="Varghese N."/>
            <person name="Submissions S."/>
        </authorList>
    </citation>
    <scope>NUCLEOTIDE SEQUENCE [LARGE SCALE GENOMIC DNA]</scope>
    <source>
        <strain evidence="2">DSM 29440</strain>
    </source>
</reference>
<accession>A0A1N6DUV1</accession>
<protein>
    <submittedName>
        <fullName evidence="1">Uncharacterized protein</fullName>
    </submittedName>
</protein>
<proteinExistence type="predicted"/>
<dbReference type="EMBL" id="FSRL01000001">
    <property type="protein sequence ID" value="SIN74487.1"/>
    <property type="molecule type" value="Genomic_DNA"/>
</dbReference>
<evidence type="ECO:0000313" key="1">
    <source>
        <dbReference type="EMBL" id="SIN74487.1"/>
    </source>
</evidence>
<evidence type="ECO:0000313" key="2">
    <source>
        <dbReference type="Proteomes" id="UP000184932"/>
    </source>
</evidence>